<dbReference type="EMBL" id="JAULJE010000022">
    <property type="protein sequence ID" value="KAK1329105.1"/>
    <property type="molecule type" value="Genomic_DNA"/>
</dbReference>
<dbReference type="GO" id="GO:0043542">
    <property type="term" value="P:endothelial cell migration"/>
    <property type="evidence" value="ECO:0007669"/>
    <property type="project" value="TreeGrafter"/>
</dbReference>
<dbReference type="PANTHER" id="PTHR11639:SF67">
    <property type="entry name" value="PROTEIN S100-A7-LIKE 2"/>
    <property type="match status" value="1"/>
</dbReference>
<sequence length="176" mass="19302">MHSNSSFSSVIPCQLRDPHLGGRITTVPIFLSGSFLKTKMSQNQVEKSLMDLISLFHKYTKPDDKIDKRGLLKMLKENFPIFLKACDKKGNDFLDHIFEDKDKNKDKKIEFSEFLSVLGEIATDYHDQSHGSPPCSGGGQLNQHLGIQELQGAGAEGAVNTAPQASALLPSTTPGT</sequence>
<dbReference type="InterPro" id="IPR018247">
    <property type="entry name" value="EF_Hand_1_Ca_BS"/>
</dbReference>
<dbReference type="GO" id="GO:0046914">
    <property type="term" value="F:transition metal ion binding"/>
    <property type="evidence" value="ECO:0007669"/>
    <property type="project" value="InterPro"/>
</dbReference>
<dbReference type="SMART" id="SM01394">
    <property type="entry name" value="S_100"/>
    <property type="match status" value="1"/>
</dbReference>
<dbReference type="GO" id="GO:0005737">
    <property type="term" value="C:cytoplasm"/>
    <property type="evidence" value="ECO:0007669"/>
    <property type="project" value="TreeGrafter"/>
</dbReference>
<dbReference type="InterPro" id="IPR011992">
    <property type="entry name" value="EF-hand-dom_pair"/>
</dbReference>
<keyword evidence="2" id="KW-0106">Calcium</keyword>
<comment type="caution">
    <text evidence="5">The sequence shown here is derived from an EMBL/GenBank/DDBJ whole genome shotgun (WGS) entry which is preliminary data.</text>
</comment>
<dbReference type="AlphaFoldDB" id="A0AA40HE95"/>
<name>A0AA40HE95_CNENI</name>
<dbReference type="InterPro" id="IPR002048">
    <property type="entry name" value="EF_hand_dom"/>
</dbReference>
<accession>A0AA40HE95</accession>
<protein>
    <recommendedName>
        <fullName evidence="4">EF-hand domain-containing protein</fullName>
    </recommendedName>
</protein>
<dbReference type="SUPFAM" id="SSF47473">
    <property type="entry name" value="EF-hand"/>
    <property type="match status" value="1"/>
</dbReference>
<dbReference type="PANTHER" id="PTHR11639">
    <property type="entry name" value="S100 CALCIUM-BINDING PROTEIN"/>
    <property type="match status" value="1"/>
</dbReference>
<organism evidence="5 6">
    <name type="scientific">Cnephaeus nilssonii</name>
    <name type="common">Northern bat</name>
    <name type="synonym">Eptesicus nilssonii</name>
    <dbReference type="NCBI Taxonomy" id="3371016"/>
    <lineage>
        <taxon>Eukaryota</taxon>
        <taxon>Metazoa</taxon>
        <taxon>Chordata</taxon>
        <taxon>Craniata</taxon>
        <taxon>Vertebrata</taxon>
        <taxon>Euteleostomi</taxon>
        <taxon>Mammalia</taxon>
        <taxon>Eutheria</taxon>
        <taxon>Laurasiatheria</taxon>
        <taxon>Chiroptera</taxon>
        <taxon>Yangochiroptera</taxon>
        <taxon>Vespertilionidae</taxon>
        <taxon>Cnephaeus</taxon>
    </lineage>
</organism>
<gene>
    <name evidence="5" type="ORF">QTO34_011283</name>
</gene>
<dbReference type="GO" id="GO:0070062">
    <property type="term" value="C:extracellular exosome"/>
    <property type="evidence" value="ECO:0007669"/>
    <property type="project" value="TreeGrafter"/>
</dbReference>
<keyword evidence="6" id="KW-1185">Reference proteome</keyword>
<dbReference type="InterPro" id="IPR034325">
    <property type="entry name" value="S-100_dom"/>
</dbReference>
<feature type="region of interest" description="Disordered" evidence="3">
    <location>
        <begin position="155"/>
        <end position="176"/>
    </location>
</feature>
<dbReference type="Pfam" id="PF01023">
    <property type="entry name" value="S_100"/>
    <property type="match status" value="1"/>
</dbReference>
<dbReference type="Gene3D" id="1.10.238.10">
    <property type="entry name" value="EF-hand"/>
    <property type="match status" value="1"/>
</dbReference>
<feature type="compositionally biased region" description="Polar residues" evidence="3">
    <location>
        <begin position="161"/>
        <end position="176"/>
    </location>
</feature>
<dbReference type="GO" id="GO:0048306">
    <property type="term" value="F:calcium-dependent protein binding"/>
    <property type="evidence" value="ECO:0007669"/>
    <property type="project" value="TreeGrafter"/>
</dbReference>
<keyword evidence="1" id="KW-0479">Metal-binding</keyword>
<proteinExistence type="predicted"/>
<dbReference type="PROSITE" id="PS50222">
    <property type="entry name" value="EF_HAND_2"/>
    <property type="match status" value="1"/>
</dbReference>
<evidence type="ECO:0000259" key="4">
    <source>
        <dbReference type="PROSITE" id="PS50222"/>
    </source>
</evidence>
<dbReference type="InterPro" id="IPR013787">
    <property type="entry name" value="S100_Ca-bd_sub"/>
</dbReference>
<reference evidence="5" key="1">
    <citation type="submission" date="2023-06" db="EMBL/GenBank/DDBJ databases">
        <title>Reference genome for the Northern bat (Eptesicus nilssonii), a most northern bat species.</title>
        <authorList>
            <person name="Laine V.N."/>
            <person name="Pulliainen A.T."/>
            <person name="Lilley T.M."/>
        </authorList>
    </citation>
    <scope>NUCLEOTIDE SEQUENCE</scope>
    <source>
        <strain evidence="5">BLF_Eptnil</strain>
        <tissue evidence="5">Kidney</tissue>
    </source>
</reference>
<dbReference type="GO" id="GO:0005509">
    <property type="term" value="F:calcium ion binding"/>
    <property type="evidence" value="ECO:0007669"/>
    <property type="project" value="InterPro"/>
</dbReference>
<evidence type="ECO:0000256" key="1">
    <source>
        <dbReference type="ARBA" id="ARBA00022723"/>
    </source>
</evidence>
<feature type="domain" description="EF-hand" evidence="4">
    <location>
        <begin position="89"/>
        <end position="124"/>
    </location>
</feature>
<evidence type="ECO:0000256" key="2">
    <source>
        <dbReference type="ARBA" id="ARBA00022837"/>
    </source>
</evidence>
<dbReference type="CDD" id="cd00213">
    <property type="entry name" value="S-100"/>
    <property type="match status" value="1"/>
</dbReference>
<evidence type="ECO:0000313" key="6">
    <source>
        <dbReference type="Proteomes" id="UP001177744"/>
    </source>
</evidence>
<evidence type="ECO:0000256" key="3">
    <source>
        <dbReference type="SAM" id="MobiDB-lite"/>
    </source>
</evidence>
<dbReference type="Proteomes" id="UP001177744">
    <property type="component" value="Unassembled WGS sequence"/>
</dbReference>
<evidence type="ECO:0000313" key="5">
    <source>
        <dbReference type="EMBL" id="KAK1329105.1"/>
    </source>
</evidence>
<dbReference type="PROSITE" id="PS00018">
    <property type="entry name" value="EF_HAND_1"/>
    <property type="match status" value="1"/>
</dbReference>